<feature type="region of interest" description="Disordered" evidence="1">
    <location>
        <begin position="163"/>
        <end position="240"/>
    </location>
</feature>
<proteinExistence type="predicted"/>
<dbReference type="EMBL" id="JARJCM010000423">
    <property type="protein sequence ID" value="KAJ7017237.1"/>
    <property type="molecule type" value="Genomic_DNA"/>
</dbReference>
<dbReference type="AlphaFoldDB" id="A0AAD6RY80"/>
<feature type="region of interest" description="Disordered" evidence="1">
    <location>
        <begin position="449"/>
        <end position="492"/>
    </location>
</feature>
<gene>
    <name evidence="2" type="ORF">C8F04DRAFT_1279788</name>
</gene>
<feature type="region of interest" description="Disordered" evidence="1">
    <location>
        <begin position="108"/>
        <end position="140"/>
    </location>
</feature>
<keyword evidence="3" id="KW-1185">Reference proteome</keyword>
<protein>
    <submittedName>
        <fullName evidence="2">Uncharacterized protein</fullName>
    </submittedName>
</protein>
<name>A0AAD6RY80_9AGAR</name>
<reference evidence="2" key="1">
    <citation type="submission" date="2023-03" db="EMBL/GenBank/DDBJ databases">
        <title>Massive genome expansion in bonnet fungi (Mycena s.s.) driven by repeated elements and novel gene families across ecological guilds.</title>
        <authorList>
            <consortium name="Lawrence Berkeley National Laboratory"/>
            <person name="Harder C.B."/>
            <person name="Miyauchi S."/>
            <person name="Viragh M."/>
            <person name="Kuo A."/>
            <person name="Thoen E."/>
            <person name="Andreopoulos B."/>
            <person name="Lu D."/>
            <person name="Skrede I."/>
            <person name="Drula E."/>
            <person name="Henrissat B."/>
            <person name="Morin E."/>
            <person name="Kohler A."/>
            <person name="Barry K."/>
            <person name="LaButti K."/>
            <person name="Morin E."/>
            <person name="Salamov A."/>
            <person name="Lipzen A."/>
            <person name="Mereny Z."/>
            <person name="Hegedus B."/>
            <person name="Baldrian P."/>
            <person name="Stursova M."/>
            <person name="Weitz H."/>
            <person name="Taylor A."/>
            <person name="Grigoriev I.V."/>
            <person name="Nagy L.G."/>
            <person name="Martin F."/>
            <person name="Kauserud H."/>
        </authorList>
    </citation>
    <scope>NUCLEOTIDE SEQUENCE</scope>
    <source>
        <strain evidence="2">CBHHK200</strain>
    </source>
</reference>
<comment type="caution">
    <text evidence="2">The sequence shown here is derived from an EMBL/GenBank/DDBJ whole genome shotgun (WGS) entry which is preliminary data.</text>
</comment>
<accession>A0AAD6RY80</accession>
<dbReference type="Proteomes" id="UP001218188">
    <property type="component" value="Unassembled WGS sequence"/>
</dbReference>
<feature type="compositionally biased region" description="Low complexity" evidence="1">
    <location>
        <begin position="452"/>
        <end position="463"/>
    </location>
</feature>
<evidence type="ECO:0000313" key="3">
    <source>
        <dbReference type="Proteomes" id="UP001218188"/>
    </source>
</evidence>
<feature type="region of interest" description="Disordered" evidence="1">
    <location>
        <begin position="814"/>
        <end position="841"/>
    </location>
</feature>
<evidence type="ECO:0000256" key="1">
    <source>
        <dbReference type="SAM" id="MobiDB-lite"/>
    </source>
</evidence>
<feature type="compositionally biased region" description="Low complexity" evidence="1">
    <location>
        <begin position="221"/>
        <end position="240"/>
    </location>
</feature>
<organism evidence="2 3">
    <name type="scientific">Mycena alexandri</name>
    <dbReference type="NCBI Taxonomy" id="1745969"/>
    <lineage>
        <taxon>Eukaryota</taxon>
        <taxon>Fungi</taxon>
        <taxon>Dikarya</taxon>
        <taxon>Basidiomycota</taxon>
        <taxon>Agaricomycotina</taxon>
        <taxon>Agaricomycetes</taxon>
        <taxon>Agaricomycetidae</taxon>
        <taxon>Agaricales</taxon>
        <taxon>Marasmiineae</taxon>
        <taxon>Mycenaceae</taxon>
        <taxon>Mycena</taxon>
    </lineage>
</organism>
<feature type="compositionally biased region" description="Basic and acidic residues" evidence="1">
    <location>
        <begin position="478"/>
        <end position="487"/>
    </location>
</feature>
<evidence type="ECO:0000313" key="2">
    <source>
        <dbReference type="EMBL" id="KAJ7017237.1"/>
    </source>
</evidence>
<sequence>MTAYYLPARVACLLCACQGTFFQSNLSPKPTLPTDACVCGHHYHNHQLSLNPDPHNPNQAMARGINPAMNCGGFLAPIVPPWQPNAFCSGGCDSPWFHHADLGQGSAASVRDNPFPMNPVPSSSNPFTAAHGPSPLARSGLAHPASIYRSTAPPPRAEFRIARPIPDFHAPEPDRGSVASMRNRSRMDNPPQHTTSRAALGPRSTIASGAAAGPSTHNPFTTTTTVRSSTNKKPSKTKPTQRTYVVIMLPFCHGDPEDPLLPSPEYRFHTRKVTRPLMTALDAHHLVFQVTLNVKQKDYVWADLDAAIHTHCDTHGLVLAPDPESPDPGDFDHAQWVAVCTRTPDQEKRRALKPVQWYEYAYTEDELYRACKNVPHPKKADLVLLFIEPLFGNIRGPLPTDTEPSLAHRCYAFVVWCSLNFQKDFEDEPTCFPACTSVGYPDSALLQIDQPSGSRSRSSSLGSEPPTNRRRLSAPENYIHDNGDSDKTPPPSILGHLQRSIQPSVPAVTSVAEIQGLYSWQRATGLDLVGWIDKIIRTIDPATPSLKILGPSAESIGRTLCSLIRYNGIPGAAFTPEPGVTCVGVVVVPDVGLLMPGRSYTITRDPNDPLMGAQGNGPERTIHMTTLDLRTSDDRWVESVSGAFKRPNFDGLADPDSFYVDGRYAAITILRMEAGPMPMSLFLIFAATQADRSVLNELTLPFINTLDPGSAKILRDWFNVGAADTFTQPDHPAAQLLAHYLEIEADWFTHARTVDEHRDVHARLPRPFSLVVPTSGASQASRPFAMGYTYLSQILPTTMPLPLAWVCDVPGQGLSPSPSPSPGFGARPDPTQSPGFRARPDPNITTYTDLKHWASAHTVLRFLPTLYDCRVKNAQEVISLLRLMVVPGLTPDPTGPAALYAQIFCWRRWRWLKGLGYPKELVGVYITAEEYAKQRTSSTLRAARLLYCLMESWTLPASPSTTLSIDLHIDPQEGFDEQRSAPIFWHSCTRVAEIYFNPWLKNVLQEPGDLEETETVYRFNLWMSKMTSLRGGDYNRI</sequence>